<dbReference type="InterPro" id="IPR038966">
    <property type="entry name" value="TMA17"/>
</dbReference>
<dbReference type="InParanoid" id="A0A1Y2BLP7"/>
<dbReference type="OrthoDB" id="548474at2759"/>
<organism evidence="2 3">
    <name type="scientific">Naematelia encephala</name>
    <dbReference type="NCBI Taxonomy" id="71784"/>
    <lineage>
        <taxon>Eukaryota</taxon>
        <taxon>Fungi</taxon>
        <taxon>Dikarya</taxon>
        <taxon>Basidiomycota</taxon>
        <taxon>Agaricomycotina</taxon>
        <taxon>Tremellomycetes</taxon>
        <taxon>Tremellales</taxon>
        <taxon>Naemateliaceae</taxon>
        <taxon>Naematelia</taxon>
    </lineage>
</organism>
<evidence type="ECO:0000313" key="3">
    <source>
        <dbReference type="Proteomes" id="UP000193986"/>
    </source>
</evidence>
<proteinExistence type="predicted"/>
<feature type="compositionally biased region" description="Gly residues" evidence="1">
    <location>
        <begin position="117"/>
        <end position="141"/>
    </location>
</feature>
<protein>
    <submittedName>
        <fullName evidence="2">Uncharacterized protein</fullName>
    </submittedName>
</protein>
<feature type="region of interest" description="Disordered" evidence="1">
    <location>
        <begin position="111"/>
        <end position="172"/>
    </location>
</feature>
<gene>
    <name evidence="2" type="ORF">BCR39DRAFT_511452</name>
</gene>
<keyword evidence="3" id="KW-1185">Reference proteome</keyword>
<reference evidence="2 3" key="1">
    <citation type="submission" date="2016-07" db="EMBL/GenBank/DDBJ databases">
        <title>Pervasive Adenine N6-methylation of Active Genes in Fungi.</title>
        <authorList>
            <consortium name="DOE Joint Genome Institute"/>
            <person name="Mondo S.J."/>
            <person name="Dannebaum R.O."/>
            <person name="Kuo R.C."/>
            <person name="Labutti K."/>
            <person name="Haridas S."/>
            <person name="Kuo A."/>
            <person name="Salamov A."/>
            <person name="Ahrendt S.R."/>
            <person name="Lipzen A."/>
            <person name="Sullivan W."/>
            <person name="Andreopoulos W.B."/>
            <person name="Clum A."/>
            <person name="Lindquist E."/>
            <person name="Daum C."/>
            <person name="Ramamoorthy G.K."/>
            <person name="Gryganskyi A."/>
            <person name="Culley D."/>
            <person name="Magnuson J.K."/>
            <person name="James T.Y."/>
            <person name="O'Malley M.A."/>
            <person name="Stajich J.E."/>
            <person name="Spatafora J.W."/>
            <person name="Visel A."/>
            <person name="Grigoriev I.V."/>
        </authorList>
    </citation>
    <scope>NUCLEOTIDE SEQUENCE [LARGE SCALE GENOMIC DNA]</scope>
    <source>
        <strain evidence="2 3">68-887.2</strain>
    </source>
</reference>
<accession>A0A1Y2BLP7</accession>
<dbReference type="PANTHER" id="PTHR40422">
    <property type="entry name" value="TRANSLATION MACHINERY-ASSOCIATED PROTEIN 17"/>
    <property type="match status" value="1"/>
</dbReference>
<evidence type="ECO:0000313" key="2">
    <source>
        <dbReference type="EMBL" id="ORY35679.1"/>
    </source>
</evidence>
<dbReference type="EMBL" id="MCFC01000001">
    <property type="protein sequence ID" value="ORY35679.1"/>
    <property type="molecule type" value="Genomic_DNA"/>
</dbReference>
<dbReference type="STRING" id="71784.A0A1Y2BLP7"/>
<name>A0A1Y2BLP7_9TREE</name>
<dbReference type="AlphaFoldDB" id="A0A1Y2BLP7"/>
<comment type="caution">
    <text evidence="2">The sequence shown here is derived from an EMBL/GenBank/DDBJ whole genome shotgun (WGS) entry which is preliminary data.</text>
</comment>
<dbReference type="GO" id="GO:0070682">
    <property type="term" value="P:proteasome regulatory particle assembly"/>
    <property type="evidence" value="ECO:0007669"/>
    <property type="project" value="InterPro"/>
</dbReference>
<dbReference type="PANTHER" id="PTHR40422:SF1">
    <property type="entry name" value="TRANSLATION MACHINERY-ASSOCIATED PROTEIN 17"/>
    <property type="match status" value="1"/>
</dbReference>
<dbReference type="GO" id="GO:0030674">
    <property type="term" value="F:protein-macromolecule adaptor activity"/>
    <property type="evidence" value="ECO:0007669"/>
    <property type="project" value="TreeGrafter"/>
</dbReference>
<sequence length="172" mass="18354">MSGSLPITFHPAHAQPFTLEQAMLLEINILVAEIQRLENSIQHLRETQSQLTLFLQTEDDQDLRQAYQENEIVIDSQSERITLIKVALLNKVGQDSAAHYGISDIDTSTTTRTGTRTGTGIGTGTGTAAGTGIGTATGTGTDGVRNGTVNQSGTENVVHEEDGEEAQPGLHL</sequence>
<dbReference type="Proteomes" id="UP000193986">
    <property type="component" value="Unassembled WGS sequence"/>
</dbReference>
<evidence type="ECO:0000256" key="1">
    <source>
        <dbReference type="SAM" id="MobiDB-lite"/>
    </source>
</evidence>